<evidence type="ECO:0000256" key="2">
    <source>
        <dbReference type="SAM" id="Phobius"/>
    </source>
</evidence>
<feature type="transmembrane region" description="Helical" evidence="2">
    <location>
        <begin position="16"/>
        <end position="37"/>
    </location>
</feature>
<dbReference type="EMBL" id="SCKG01000012">
    <property type="protein sequence ID" value="TDH05773.1"/>
    <property type="molecule type" value="Genomic_DNA"/>
</dbReference>
<gene>
    <name evidence="3" type="ORF">EPR50_G00125980</name>
</gene>
<feature type="region of interest" description="Disordered" evidence="1">
    <location>
        <begin position="130"/>
        <end position="153"/>
    </location>
</feature>
<dbReference type="Gene3D" id="1.20.1070.10">
    <property type="entry name" value="Rhodopsin 7-helix transmembrane proteins"/>
    <property type="match status" value="1"/>
</dbReference>
<proteinExistence type="predicted"/>
<sequence>MWAAFGHIENIPPLAFAFPAMFAKSSTIYNPIIYLMLRPNVRRVVRRDLATLFHACLKGCLCSQEPATCCSKPEIRLRSIHRQTNQFPSSNSSAQPPMVALKDHSCEKCKDAFDCFRHYPRMCSITNAAANGDSSKDQDTPVPQTHEQKTQSKCHKKSLLAIMCAKRTSEIDNFHINLEMVPGHAKVAWP</sequence>
<evidence type="ECO:0008006" key="5">
    <source>
        <dbReference type="Google" id="ProtNLM"/>
    </source>
</evidence>
<evidence type="ECO:0000256" key="1">
    <source>
        <dbReference type="SAM" id="MobiDB-lite"/>
    </source>
</evidence>
<dbReference type="AlphaFoldDB" id="A0A484CTW8"/>
<keyword evidence="2" id="KW-0812">Transmembrane</keyword>
<reference evidence="3 4" key="1">
    <citation type="submission" date="2019-01" db="EMBL/GenBank/DDBJ databases">
        <title>A chromosome-scale genome assembly of the yellow perch, Perca flavescens.</title>
        <authorList>
            <person name="Feron R."/>
            <person name="Morvezen R."/>
            <person name="Bestin A."/>
            <person name="Haffray P."/>
            <person name="Klopp C."/>
            <person name="Zahm M."/>
            <person name="Cabau C."/>
            <person name="Roques C."/>
            <person name="Donnadieu C."/>
            <person name="Bouchez O."/>
            <person name="Christie M."/>
            <person name="Larson W."/>
            <person name="Guiguen Y."/>
        </authorList>
    </citation>
    <scope>NUCLEOTIDE SEQUENCE [LARGE SCALE GENOMIC DNA]</scope>
    <source>
        <strain evidence="3">YP-PL-M2</strain>
        <tissue evidence="3">Blood</tissue>
    </source>
</reference>
<dbReference type="InterPro" id="IPR027430">
    <property type="entry name" value="Retinal_BS"/>
</dbReference>
<comment type="caution">
    <text evidence="3">The sequence shown here is derived from an EMBL/GenBank/DDBJ whole genome shotgun (WGS) entry which is preliminary data.</text>
</comment>
<keyword evidence="4" id="KW-1185">Reference proteome</keyword>
<accession>A0A484CTW8</accession>
<dbReference type="STRING" id="8167.A0A484CTW8"/>
<keyword evidence="2" id="KW-0472">Membrane</keyword>
<organism evidence="3 4">
    <name type="scientific">Perca flavescens</name>
    <name type="common">American yellow perch</name>
    <name type="synonym">Morone flavescens</name>
    <dbReference type="NCBI Taxonomy" id="8167"/>
    <lineage>
        <taxon>Eukaryota</taxon>
        <taxon>Metazoa</taxon>
        <taxon>Chordata</taxon>
        <taxon>Craniata</taxon>
        <taxon>Vertebrata</taxon>
        <taxon>Euteleostomi</taxon>
        <taxon>Actinopterygii</taxon>
        <taxon>Neopterygii</taxon>
        <taxon>Teleostei</taxon>
        <taxon>Neoteleostei</taxon>
        <taxon>Acanthomorphata</taxon>
        <taxon>Eupercaria</taxon>
        <taxon>Perciformes</taxon>
        <taxon>Percoidei</taxon>
        <taxon>Percidae</taxon>
        <taxon>Percinae</taxon>
        <taxon>Perca</taxon>
    </lineage>
</organism>
<evidence type="ECO:0000313" key="4">
    <source>
        <dbReference type="Proteomes" id="UP000295070"/>
    </source>
</evidence>
<evidence type="ECO:0000313" key="3">
    <source>
        <dbReference type="EMBL" id="TDH05773.1"/>
    </source>
</evidence>
<dbReference type="SUPFAM" id="SSF81321">
    <property type="entry name" value="Family A G protein-coupled receptor-like"/>
    <property type="match status" value="1"/>
</dbReference>
<keyword evidence="2" id="KW-1133">Transmembrane helix</keyword>
<dbReference type="PROSITE" id="PS00238">
    <property type="entry name" value="OPSIN"/>
    <property type="match status" value="1"/>
</dbReference>
<dbReference type="Proteomes" id="UP000295070">
    <property type="component" value="Chromosome 12"/>
</dbReference>
<name>A0A484CTW8_PERFV</name>
<protein>
    <recommendedName>
        <fullName evidence="5">G-protein coupled receptors family 1 profile domain-containing protein</fullName>
    </recommendedName>
</protein>